<gene>
    <name evidence="1" type="ORF">B1A_11017</name>
</gene>
<proteinExistence type="predicted"/>
<protein>
    <submittedName>
        <fullName evidence="1">Uncharacterized protein</fullName>
    </submittedName>
</protein>
<sequence>MKGESEEIQQGIKEMIVKELQKSEKSISGLQKALMEQGYSFHRLVLTGYLRAMVDVGILSEKEIKPSR</sequence>
<reference evidence="1" key="1">
    <citation type="submission" date="2013-08" db="EMBL/GenBank/DDBJ databases">
        <authorList>
            <person name="Mendez C."/>
            <person name="Richter M."/>
            <person name="Ferrer M."/>
            <person name="Sanchez J."/>
        </authorList>
    </citation>
    <scope>NUCLEOTIDE SEQUENCE</scope>
</reference>
<organism evidence="1">
    <name type="scientific">mine drainage metagenome</name>
    <dbReference type="NCBI Taxonomy" id="410659"/>
    <lineage>
        <taxon>unclassified sequences</taxon>
        <taxon>metagenomes</taxon>
        <taxon>ecological metagenomes</taxon>
    </lineage>
</organism>
<dbReference type="EMBL" id="AUZX01007855">
    <property type="protein sequence ID" value="EQD57979.1"/>
    <property type="molecule type" value="Genomic_DNA"/>
</dbReference>
<feature type="non-terminal residue" evidence="1">
    <location>
        <position position="68"/>
    </location>
</feature>
<name>T1BXR8_9ZZZZ</name>
<reference evidence="1" key="2">
    <citation type="journal article" date="2014" name="ISME J.">
        <title>Microbial stratification in low pH oxic and suboxic macroscopic growths along an acid mine drainage.</title>
        <authorList>
            <person name="Mendez-Garcia C."/>
            <person name="Mesa V."/>
            <person name="Sprenger R.R."/>
            <person name="Richter M."/>
            <person name="Diez M.S."/>
            <person name="Solano J."/>
            <person name="Bargiela R."/>
            <person name="Golyshina O.V."/>
            <person name="Manteca A."/>
            <person name="Ramos J.L."/>
            <person name="Gallego J.R."/>
            <person name="Llorente I."/>
            <person name="Martins Dos Santos V.A."/>
            <person name="Jensen O.N."/>
            <person name="Pelaez A.I."/>
            <person name="Sanchez J."/>
            <person name="Ferrer M."/>
        </authorList>
    </citation>
    <scope>NUCLEOTIDE SEQUENCE</scope>
</reference>
<dbReference type="AlphaFoldDB" id="T1BXR8"/>
<comment type="caution">
    <text evidence="1">The sequence shown here is derived from an EMBL/GenBank/DDBJ whole genome shotgun (WGS) entry which is preliminary data.</text>
</comment>
<evidence type="ECO:0000313" key="1">
    <source>
        <dbReference type="EMBL" id="EQD57979.1"/>
    </source>
</evidence>
<accession>T1BXR8</accession>